<reference evidence="9" key="1">
    <citation type="submission" date="2020-08" db="EMBL/GenBank/DDBJ databases">
        <title>Lewinella bacteria from marine environments.</title>
        <authorList>
            <person name="Zhong Y."/>
        </authorList>
    </citation>
    <scope>NUCLEOTIDE SEQUENCE</scope>
    <source>
        <strain evidence="9">KCTC 42187</strain>
    </source>
</reference>
<sequence>MESPQRNDAFRKYFYRQLDKIAGNGVLTEADRAQALRQLIAEIFERATEQDKLHFSTSFARISYAAHKYGIPNVHIHQERHFRTRRPAQLSTEELGKHVATGYRLATELIRATFGGAVPDEWVRFLTFPYPFPYVKPEVHERFPTLRVLAVEDDAEEQLLYVREEAQAERTFAIPYGENEVSNSLVAQAIAIVRKISGLPLMLNLIGAELRDDGQLYPAQIIVEPDYLIDVTAVAESFDGTHSYQPWTSIAQKLVPYRQEIPLLRGNLVNYFLDRLVEAPEVEFQTLIGSIFQTQPLALCLFDDNQIKDLIDQLRTHFVTLQKFVRQDLAGIDVDREKILLEPTFLCPTYGVQGRLDLLQTAESPNDPTTIVELKTSKYWHPNRHGINQTNYIQTLLYDLMINEALGEGANVRSYILYSADYGNGLKYAPPEYLQKLEAIAARNQLMGVELLLGQLGVPPDQDLAAATSHLLNRLQPAKIPTLGTFSVKDHELVLTVFGQLSDLERRYFGAFLGFTAREQRLAKTGQQKLESINGLASLWLDDRADKIERFELLDGLSFAGYDPSTSILTLLRPEDDDRLVKFRQGDIIALYATPANTAQPQDTIRSQILKSTIIAVDHERVQLRLRSQQLNDTAFRRPAYWSIEKDVLDSSFRNHYQGLFAWAQSTPDFRRRWLGTEAPRQVPPLPGAISPELTTEQNRILQRIITAPDYFLLWGPPGTGKTNQMLHHLVRHLLTNSEECILLVAYTNRAVDEICESLERIVGPDGKPFTDYLRIGSRYGVNARFEDRLLQVKSSQISRRQELKTLIEQTRIFVGTVASVGGKGELFALKSFDRLVVDEASQILEPLLAGLLPLAPQTLLIGDHRQLPAVVQQGPEDTLVHDTALREIGLTNLATSLFERLFLTAQRKGWHWAFDRLRHQGRMHQDIMAFPAQHFYGGELHILPETIAHHRAQLLPLSLASRTPPGLSPAAAPNTTEGPSPALLNTLGTHRLLFLPTSPDHRQADPKVNGHEADLLVELIRAFRSLYALTDRPVVAGDIGIITPYRAQIAHIRRSLRAAGLPPEDFMVDTVERYQGGAKRIVLISLCTNEDKQIQMLSQISEEGVDRKLNVAMTRAREHLVLLGCPAILRQSTVYAALLDFISGQE</sequence>
<keyword evidence="3" id="KW-0378">Hydrolase</keyword>
<evidence type="ECO:0000313" key="10">
    <source>
        <dbReference type="Proteomes" id="UP000650081"/>
    </source>
</evidence>
<evidence type="ECO:0000256" key="1">
    <source>
        <dbReference type="ARBA" id="ARBA00007913"/>
    </source>
</evidence>
<keyword evidence="5" id="KW-0067">ATP-binding</keyword>
<dbReference type="Pfam" id="PF00580">
    <property type="entry name" value="UvrD-helicase"/>
    <property type="match status" value="1"/>
</dbReference>
<proteinExistence type="inferred from homology"/>
<evidence type="ECO:0000313" key="9">
    <source>
        <dbReference type="EMBL" id="MBC6993058.1"/>
    </source>
</evidence>
<comment type="similarity">
    <text evidence="1">Belongs to the DNA2/NAM7 helicase family.</text>
</comment>
<dbReference type="InterPro" id="IPR050534">
    <property type="entry name" value="Coronavir_polyprotein_1ab"/>
</dbReference>
<evidence type="ECO:0000259" key="6">
    <source>
        <dbReference type="Pfam" id="PF00580"/>
    </source>
</evidence>
<dbReference type="PANTHER" id="PTHR43788:SF8">
    <property type="entry name" value="DNA-BINDING PROTEIN SMUBP-2"/>
    <property type="match status" value="1"/>
</dbReference>
<dbReference type="RefSeq" id="WP_187465183.1">
    <property type="nucleotide sequence ID" value="NZ_JACSIT010000050.1"/>
</dbReference>
<dbReference type="GO" id="GO:0043139">
    <property type="term" value="F:5'-3' DNA helicase activity"/>
    <property type="evidence" value="ECO:0007669"/>
    <property type="project" value="TreeGrafter"/>
</dbReference>
<dbReference type="InterPro" id="IPR041677">
    <property type="entry name" value="DNA2/NAM7_AAA_11"/>
</dbReference>
<dbReference type="Proteomes" id="UP000650081">
    <property type="component" value="Unassembled WGS sequence"/>
</dbReference>
<dbReference type="Pfam" id="PF13086">
    <property type="entry name" value="AAA_11"/>
    <property type="match status" value="1"/>
</dbReference>
<protein>
    <submittedName>
        <fullName evidence="9">AAA family ATPase</fullName>
    </submittedName>
</protein>
<dbReference type="CDD" id="cd18808">
    <property type="entry name" value="SF1_C_Upf1"/>
    <property type="match status" value="1"/>
</dbReference>
<dbReference type="GO" id="GO:0005524">
    <property type="term" value="F:ATP binding"/>
    <property type="evidence" value="ECO:0007669"/>
    <property type="project" value="UniProtKB-KW"/>
</dbReference>
<dbReference type="Pfam" id="PF13087">
    <property type="entry name" value="AAA_12"/>
    <property type="match status" value="1"/>
</dbReference>
<dbReference type="Gene3D" id="3.40.50.300">
    <property type="entry name" value="P-loop containing nucleotide triphosphate hydrolases"/>
    <property type="match status" value="2"/>
</dbReference>
<dbReference type="InterPro" id="IPR047187">
    <property type="entry name" value="SF1_C_Upf1"/>
</dbReference>
<dbReference type="InterPro" id="IPR041679">
    <property type="entry name" value="DNA2/NAM7-like_C"/>
</dbReference>
<feature type="domain" description="UvrD-like helicase ATP-binding" evidence="6">
    <location>
        <begin position="710"/>
        <end position="764"/>
    </location>
</feature>
<evidence type="ECO:0000256" key="5">
    <source>
        <dbReference type="ARBA" id="ARBA00022840"/>
    </source>
</evidence>
<dbReference type="SUPFAM" id="SSF52540">
    <property type="entry name" value="P-loop containing nucleoside triphosphate hydrolases"/>
    <property type="match status" value="1"/>
</dbReference>
<evidence type="ECO:0000256" key="2">
    <source>
        <dbReference type="ARBA" id="ARBA00022741"/>
    </source>
</evidence>
<organism evidence="9 10">
    <name type="scientific">Neolewinella lacunae</name>
    <dbReference type="NCBI Taxonomy" id="1517758"/>
    <lineage>
        <taxon>Bacteria</taxon>
        <taxon>Pseudomonadati</taxon>
        <taxon>Bacteroidota</taxon>
        <taxon>Saprospiria</taxon>
        <taxon>Saprospirales</taxon>
        <taxon>Lewinellaceae</taxon>
        <taxon>Neolewinella</taxon>
    </lineage>
</organism>
<evidence type="ECO:0000256" key="4">
    <source>
        <dbReference type="ARBA" id="ARBA00022806"/>
    </source>
</evidence>
<dbReference type="InterPro" id="IPR027417">
    <property type="entry name" value="P-loop_NTPase"/>
</dbReference>
<keyword evidence="2" id="KW-0547">Nucleotide-binding</keyword>
<dbReference type="GO" id="GO:0016787">
    <property type="term" value="F:hydrolase activity"/>
    <property type="evidence" value="ECO:0007669"/>
    <property type="project" value="UniProtKB-KW"/>
</dbReference>
<gene>
    <name evidence="9" type="ORF">H9S92_02700</name>
</gene>
<dbReference type="InterPro" id="IPR014016">
    <property type="entry name" value="UvrD-like_ATP-bd"/>
</dbReference>
<feature type="domain" description="DNA2/NAM7 helicase helicase" evidence="7">
    <location>
        <begin position="797"/>
        <end position="873"/>
    </location>
</feature>
<keyword evidence="4" id="KW-0347">Helicase</keyword>
<accession>A0A923T7N1</accession>
<dbReference type="EMBL" id="JACSIT010000050">
    <property type="protein sequence ID" value="MBC6993058.1"/>
    <property type="molecule type" value="Genomic_DNA"/>
</dbReference>
<evidence type="ECO:0000259" key="7">
    <source>
        <dbReference type="Pfam" id="PF13086"/>
    </source>
</evidence>
<comment type="caution">
    <text evidence="9">The sequence shown here is derived from an EMBL/GenBank/DDBJ whole genome shotgun (WGS) entry which is preliminary data.</text>
</comment>
<feature type="domain" description="DNA2/NAM7 helicase-like C-terminal" evidence="8">
    <location>
        <begin position="895"/>
        <end position="1126"/>
    </location>
</feature>
<evidence type="ECO:0000256" key="3">
    <source>
        <dbReference type="ARBA" id="ARBA00022801"/>
    </source>
</evidence>
<keyword evidence="10" id="KW-1185">Reference proteome</keyword>
<evidence type="ECO:0000259" key="8">
    <source>
        <dbReference type="Pfam" id="PF13087"/>
    </source>
</evidence>
<name>A0A923T7N1_9BACT</name>
<dbReference type="AlphaFoldDB" id="A0A923T7N1"/>
<dbReference type="PANTHER" id="PTHR43788">
    <property type="entry name" value="DNA2/NAM7 HELICASE FAMILY MEMBER"/>
    <property type="match status" value="1"/>
</dbReference>